<keyword evidence="4 13" id="KW-0723">Serine/threonine-protein kinase</keyword>
<evidence type="ECO:0000256" key="9">
    <source>
        <dbReference type="ARBA" id="ARBA00023211"/>
    </source>
</evidence>
<feature type="binding site" evidence="12">
    <location>
        <position position="50"/>
    </location>
    <ligand>
        <name>ATP</name>
        <dbReference type="ChEBI" id="CHEBI:30616"/>
    </ligand>
</feature>
<dbReference type="OrthoDB" id="193931at2759"/>
<comment type="caution">
    <text evidence="16">The sequence shown here is derived from an EMBL/GenBank/DDBJ whole genome shotgun (WGS) entry which is preliminary data.</text>
</comment>
<dbReference type="SMART" id="SM00220">
    <property type="entry name" value="S_TKc"/>
    <property type="match status" value="1"/>
</dbReference>
<evidence type="ECO:0000256" key="11">
    <source>
        <dbReference type="ARBA" id="ARBA00048679"/>
    </source>
</evidence>
<keyword evidence="17" id="KW-1185">Reference proteome</keyword>
<dbReference type="InterPro" id="IPR018451">
    <property type="entry name" value="NAF/FISL_domain"/>
</dbReference>
<name>A0A5N6MBT4_9ASTR</name>
<reference evidence="16 17" key="1">
    <citation type="submission" date="2019-05" db="EMBL/GenBank/DDBJ databases">
        <title>Mikania micrantha, genome provides insights into the molecular mechanism of rapid growth.</title>
        <authorList>
            <person name="Liu B."/>
        </authorList>
    </citation>
    <scope>NUCLEOTIDE SEQUENCE [LARGE SCALE GENOMIC DNA]</scope>
    <source>
        <strain evidence="16">NLD-2019</strain>
        <tissue evidence="16">Leaf</tissue>
    </source>
</reference>
<keyword evidence="9" id="KW-0464">Manganese</keyword>
<feature type="domain" description="Protein kinase" evidence="14">
    <location>
        <begin position="12"/>
        <end position="266"/>
    </location>
</feature>
<dbReference type="InterPro" id="IPR008271">
    <property type="entry name" value="Ser/Thr_kinase_AS"/>
</dbReference>
<dbReference type="Pfam" id="PF03822">
    <property type="entry name" value="NAF"/>
    <property type="match status" value="1"/>
</dbReference>
<dbReference type="GO" id="GO:0004674">
    <property type="term" value="F:protein serine/threonine kinase activity"/>
    <property type="evidence" value="ECO:0007669"/>
    <property type="project" value="UniProtKB-KW"/>
</dbReference>
<organism evidence="16 17">
    <name type="scientific">Mikania micrantha</name>
    <name type="common">bitter vine</name>
    <dbReference type="NCBI Taxonomy" id="192012"/>
    <lineage>
        <taxon>Eukaryota</taxon>
        <taxon>Viridiplantae</taxon>
        <taxon>Streptophyta</taxon>
        <taxon>Embryophyta</taxon>
        <taxon>Tracheophyta</taxon>
        <taxon>Spermatophyta</taxon>
        <taxon>Magnoliopsida</taxon>
        <taxon>eudicotyledons</taxon>
        <taxon>Gunneridae</taxon>
        <taxon>Pentapetalae</taxon>
        <taxon>asterids</taxon>
        <taxon>campanulids</taxon>
        <taxon>Asterales</taxon>
        <taxon>Asteraceae</taxon>
        <taxon>Asteroideae</taxon>
        <taxon>Heliantheae alliance</taxon>
        <taxon>Eupatorieae</taxon>
        <taxon>Mikania</taxon>
    </lineage>
</organism>
<comment type="cofactor">
    <cofactor evidence="1">
        <name>Mn(2+)</name>
        <dbReference type="ChEBI" id="CHEBI:29035"/>
    </cofactor>
</comment>
<evidence type="ECO:0000259" key="14">
    <source>
        <dbReference type="PROSITE" id="PS50011"/>
    </source>
</evidence>
<evidence type="ECO:0000256" key="2">
    <source>
        <dbReference type="ARBA" id="ARBA00006234"/>
    </source>
</evidence>
<dbReference type="InterPro" id="IPR000719">
    <property type="entry name" value="Prot_kinase_dom"/>
</dbReference>
<evidence type="ECO:0000256" key="5">
    <source>
        <dbReference type="ARBA" id="ARBA00022679"/>
    </source>
</evidence>
<dbReference type="GO" id="GO:0106310">
    <property type="term" value="F:protein serine kinase activity"/>
    <property type="evidence" value="ECO:0007669"/>
    <property type="project" value="RHEA"/>
</dbReference>
<dbReference type="Proteomes" id="UP000326396">
    <property type="component" value="Linkage Group LG6"/>
</dbReference>
<dbReference type="PROSITE" id="PS50816">
    <property type="entry name" value="NAF"/>
    <property type="match status" value="1"/>
</dbReference>
<evidence type="ECO:0000256" key="6">
    <source>
        <dbReference type="ARBA" id="ARBA00022741"/>
    </source>
</evidence>
<sequence length="417" mass="47179">MDFKRGVIMNRYELGKLLGQGNFAKVYHGRNLETGMNVAVKIVDKDRIMKVGMMNQIKREISVMKLVNHPNVVHLYEVLASKTKIYIILEYVKGGELFDVVAKGKLKEHVARKYFQQLIAAIDFCHSRGVYHRDLKLENLLLDDEGNLKVSDFGLSALVENKGLDGLLHTSCGTPAYVAPEIIKQKGYDGAKADVWSCGVVLFALLAGFLPFRDSNLMEMYRKISRSDFKYPNWFPSEARKLVSKMLDPNPKTRISTIKIMENSWFKKGLVSETRKPESMDSGSLKSNFYLEKAENLNAFDIISLSPGFDLSGLFKDNVEDKNEVQFISKQAGKDIILKVEEIAKSLNMKVLKKGDTFLKMEGGLKDGKDGFLAVDLDIFQITPNVHLIDAKQTQGDRVKFHELMNEHIKPALMDMV</sequence>
<keyword evidence="7" id="KW-0418">Kinase</keyword>
<dbReference type="Gene3D" id="3.30.200.20">
    <property type="entry name" value="Phosphorylase Kinase, domain 1"/>
    <property type="match status" value="1"/>
</dbReference>
<dbReference type="SUPFAM" id="SSF56112">
    <property type="entry name" value="Protein kinase-like (PK-like)"/>
    <property type="match status" value="1"/>
</dbReference>
<dbReference type="EC" id="2.7.11.1" evidence="3"/>
<gene>
    <name evidence="16" type="ORF">E3N88_33636</name>
</gene>
<evidence type="ECO:0000256" key="7">
    <source>
        <dbReference type="ARBA" id="ARBA00022777"/>
    </source>
</evidence>
<dbReference type="PANTHER" id="PTHR43895:SF161">
    <property type="entry name" value="NON-SPECIFIC SERINE_THREONINE PROTEIN KINASE"/>
    <property type="match status" value="1"/>
</dbReference>
<evidence type="ECO:0000256" key="1">
    <source>
        <dbReference type="ARBA" id="ARBA00001936"/>
    </source>
</evidence>
<dbReference type="Gene3D" id="1.10.510.10">
    <property type="entry name" value="Transferase(Phosphotransferase) domain 1"/>
    <property type="match status" value="1"/>
</dbReference>
<accession>A0A5N6MBT4</accession>
<dbReference type="CDD" id="cd12195">
    <property type="entry name" value="CIPK_C"/>
    <property type="match status" value="1"/>
</dbReference>
<evidence type="ECO:0000313" key="17">
    <source>
        <dbReference type="Proteomes" id="UP000326396"/>
    </source>
</evidence>
<keyword evidence="6 12" id="KW-0547">Nucleotide-binding</keyword>
<evidence type="ECO:0000256" key="10">
    <source>
        <dbReference type="ARBA" id="ARBA00047899"/>
    </source>
</evidence>
<dbReference type="FunFam" id="3.30.200.20:FF:000096">
    <property type="entry name" value="Non-specific serine/threonine protein kinase"/>
    <property type="match status" value="1"/>
</dbReference>
<feature type="domain" description="NAF" evidence="15">
    <location>
        <begin position="292"/>
        <end position="316"/>
    </location>
</feature>
<dbReference type="InterPro" id="IPR004041">
    <property type="entry name" value="NAF_dom"/>
</dbReference>
<dbReference type="PANTHER" id="PTHR43895">
    <property type="entry name" value="CALCIUM/CALMODULIN-DEPENDENT PROTEIN KINASE KINASE-RELATED"/>
    <property type="match status" value="1"/>
</dbReference>
<comment type="catalytic activity">
    <reaction evidence="11">
        <text>L-seryl-[protein] + ATP = O-phospho-L-seryl-[protein] + ADP + H(+)</text>
        <dbReference type="Rhea" id="RHEA:17989"/>
        <dbReference type="Rhea" id="RHEA-COMP:9863"/>
        <dbReference type="Rhea" id="RHEA-COMP:11604"/>
        <dbReference type="ChEBI" id="CHEBI:15378"/>
        <dbReference type="ChEBI" id="CHEBI:29999"/>
        <dbReference type="ChEBI" id="CHEBI:30616"/>
        <dbReference type="ChEBI" id="CHEBI:83421"/>
        <dbReference type="ChEBI" id="CHEBI:456216"/>
        <dbReference type="EC" id="2.7.11.1"/>
    </reaction>
</comment>
<comment type="similarity">
    <text evidence="2">Belongs to the protein kinase superfamily. CAMK Ser/Thr protein kinase family. SNF1 subfamily.</text>
</comment>
<evidence type="ECO:0000313" key="16">
    <source>
        <dbReference type="EMBL" id="KAD3338115.1"/>
    </source>
</evidence>
<dbReference type="InterPro" id="IPR011009">
    <property type="entry name" value="Kinase-like_dom_sf"/>
</dbReference>
<dbReference type="InterPro" id="IPR017441">
    <property type="entry name" value="Protein_kinase_ATP_BS"/>
</dbReference>
<proteinExistence type="inferred from homology"/>
<comment type="catalytic activity">
    <reaction evidence="10">
        <text>L-threonyl-[protein] + ATP = O-phospho-L-threonyl-[protein] + ADP + H(+)</text>
        <dbReference type="Rhea" id="RHEA:46608"/>
        <dbReference type="Rhea" id="RHEA-COMP:11060"/>
        <dbReference type="Rhea" id="RHEA-COMP:11605"/>
        <dbReference type="ChEBI" id="CHEBI:15378"/>
        <dbReference type="ChEBI" id="CHEBI:30013"/>
        <dbReference type="ChEBI" id="CHEBI:30616"/>
        <dbReference type="ChEBI" id="CHEBI:61977"/>
        <dbReference type="ChEBI" id="CHEBI:456216"/>
        <dbReference type="EC" id="2.7.11.1"/>
    </reaction>
</comment>
<dbReference type="GO" id="GO:0005524">
    <property type="term" value="F:ATP binding"/>
    <property type="evidence" value="ECO:0007669"/>
    <property type="project" value="UniProtKB-UniRule"/>
</dbReference>
<keyword evidence="8 12" id="KW-0067">ATP-binding</keyword>
<evidence type="ECO:0000256" key="3">
    <source>
        <dbReference type="ARBA" id="ARBA00012513"/>
    </source>
</evidence>
<dbReference type="EMBL" id="SZYD01000016">
    <property type="protein sequence ID" value="KAD3338115.1"/>
    <property type="molecule type" value="Genomic_DNA"/>
</dbReference>
<dbReference type="PROSITE" id="PS50011">
    <property type="entry name" value="PROTEIN_KINASE_DOM"/>
    <property type="match status" value="1"/>
</dbReference>
<evidence type="ECO:0000259" key="15">
    <source>
        <dbReference type="PROSITE" id="PS50816"/>
    </source>
</evidence>
<dbReference type="GO" id="GO:0007165">
    <property type="term" value="P:signal transduction"/>
    <property type="evidence" value="ECO:0007669"/>
    <property type="project" value="InterPro"/>
</dbReference>
<evidence type="ECO:0000256" key="13">
    <source>
        <dbReference type="RuleBase" id="RU000304"/>
    </source>
</evidence>
<evidence type="ECO:0000256" key="4">
    <source>
        <dbReference type="ARBA" id="ARBA00022527"/>
    </source>
</evidence>
<dbReference type="PROSITE" id="PS00107">
    <property type="entry name" value="PROTEIN_KINASE_ATP"/>
    <property type="match status" value="1"/>
</dbReference>
<dbReference type="Pfam" id="PF00069">
    <property type="entry name" value="Pkinase"/>
    <property type="match status" value="1"/>
</dbReference>
<dbReference type="AlphaFoldDB" id="A0A5N6MBT4"/>
<dbReference type="FunFam" id="1.10.510.10:FF:000279">
    <property type="entry name" value="Non-specific serine/threonine protein kinase"/>
    <property type="match status" value="1"/>
</dbReference>
<dbReference type="FunFam" id="3.30.310.80:FF:000005">
    <property type="entry name" value="Non-specific serine/threonine protein kinase"/>
    <property type="match status" value="1"/>
</dbReference>
<keyword evidence="5" id="KW-0808">Transferase</keyword>
<evidence type="ECO:0000256" key="12">
    <source>
        <dbReference type="PROSITE-ProRule" id="PRU10141"/>
    </source>
</evidence>
<protein>
    <recommendedName>
        <fullName evidence="3">non-specific serine/threonine protein kinase</fullName>
        <ecNumber evidence="3">2.7.11.1</ecNumber>
    </recommendedName>
</protein>
<evidence type="ECO:0000256" key="8">
    <source>
        <dbReference type="ARBA" id="ARBA00022840"/>
    </source>
</evidence>
<dbReference type="Gene3D" id="3.30.310.80">
    <property type="entry name" value="Kinase associated domain 1, KA1"/>
    <property type="match status" value="1"/>
</dbReference>
<dbReference type="PROSITE" id="PS00108">
    <property type="entry name" value="PROTEIN_KINASE_ST"/>
    <property type="match status" value="1"/>
</dbReference>